<proteinExistence type="predicted"/>
<evidence type="ECO:0000256" key="1">
    <source>
        <dbReference type="SAM" id="SignalP"/>
    </source>
</evidence>
<reference evidence="3" key="2">
    <citation type="submission" date="2015-01" db="EMBL/GenBank/DDBJ databases">
        <title>Evolutionary Origins and Diversification of the Mycorrhizal Mutualists.</title>
        <authorList>
            <consortium name="DOE Joint Genome Institute"/>
            <consortium name="Mycorrhizal Genomics Consortium"/>
            <person name="Kohler A."/>
            <person name="Kuo A."/>
            <person name="Nagy L.G."/>
            <person name="Floudas D."/>
            <person name="Copeland A."/>
            <person name="Barry K.W."/>
            <person name="Cichocki N."/>
            <person name="Veneault-Fourrey C."/>
            <person name="LaButti K."/>
            <person name="Lindquist E.A."/>
            <person name="Lipzen A."/>
            <person name="Lundell T."/>
            <person name="Morin E."/>
            <person name="Murat C."/>
            <person name="Riley R."/>
            <person name="Ohm R."/>
            <person name="Sun H."/>
            <person name="Tunlid A."/>
            <person name="Henrissat B."/>
            <person name="Grigoriev I.V."/>
            <person name="Hibbett D.S."/>
            <person name="Martin F."/>
        </authorList>
    </citation>
    <scope>NUCLEOTIDE SEQUENCE [LARGE SCALE GENOMIC DNA]</scope>
    <source>
        <strain evidence="3">LaAM-08-1</strain>
    </source>
</reference>
<dbReference type="Proteomes" id="UP000054477">
    <property type="component" value="Unassembled WGS sequence"/>
</dbReference>
<feature type="signal peptide" evidence="1">
    <location>
        <begin position="1"/>
        <end position="17"/>
    </location>
</feature>
<gene>
    <name evidence="2" type="ORF">K443DRAFT_251992</name>
</gene>
<keyword evidence="3" id="KW-1185">Reference proteome</keyword>
<dbReference type="EMBL" id="KN838551">
    <property type="protein sequence ID" value="KIK06807.1"/>
    <property type="molecule type" value="Genomic_DNA"/>
</dbReference>
<keyword evidence="1" id="KW-0732">Signal</keyword>
<dbReference type="AlphaFoldDB" id="A0A0C9Y967"/>
<evidence type="ECO:0000313" key="2">
    <source>
        <dbReference type="EMBL" id="KIK06807.1"/>
    </source>
</evidence>
<organism evidence="2 3">
    <name type="scientific">Laccaria amethystina LaAM-08-1</name>
    <dbReference type="NCBI Taxonomy" id="1095629"/>
    <lineage>
        <taxon>Eukaryota</taxon>
        <taxon>Fungi</taxon>
        <taxon>Dikarya</taxon>
        <taxon>Basidiomycota</taxon>
        <taxon>Agaricomycotina</taxon>
        <taxon>Agaricomycetes</taxon>
        <taxon>Agaricomycetidae</taxon>
        <taxon>Agaricales</taxon>
        <taxon>Agaricineae</taxon>
        <taxon>Hydnangiaceae</taxon>
        <taxon>Laccaria</taxon>
    </lineage>
</organism>
<accession>A0A0C9Y967</accession>
<dbReference type="HOGENOM" id="CLU_3050654_0_0_1"/>
<name>A0A0C9Y967_9AGAR</name>
<feature type="chain" id="PRO_5002206333" evidence="1">
    <location>
        <begin position="18"/>
        <end position="54"/>
    </location>
</feature>
<protein>
    <submittedName>
        <fullName evidence="2">Uncharacterized protein</fullName>
    </submittedName>
</protein>
<reference evidence="2 3" key="1">
    <citation type="submission" date="2014-04" db="EMBL/GenBank/DDBJ databases">
        <authorList>
            <consortium name="DOE Joint Genome Institute"/>
            <person name="Kuo A."/>
            <person name="Kohler A."/>
            <person name="Nagy L.G."/>
            <person name="Floudas D."/>
            <person name="Copeland A."/>
            <person name="Barry K.W."/>
            <person name="Cichocki N."/>
            <person name="Veneault-Fourrey C."/>
            <person name="LaButti K."/>
            <person name="Lindquist E.A."/>
            <person name="Lipzen A."/>
            <person name="Lundell T."/>
            <person name="Morin E."/>
            <person name="Murat C."/>
            <person name="Sun H."/>
            <person name="Tunlid A."/>
            <person name="Henrissat B."/>
            <person name="Grigoriev I.V."/>
            <person name="Hibbett D.S."/>
            <person name="Martin F."/>
            <person name="Nordberg H.P."/>
            <person name="Cantor M.N."/>
            <person name="Hua S.X."/>
        </authorList>
    </citation>
    <scope>NUCLEOTIDE SEQUENCE [LARGE SCALE GENOMIC DNA]</scope>
    <source>
        <strain evidence="2 3">LaAM-08-1</strain>
    </source>
</reference>
<sequence>MLPFYIFFIFFFVCVWSQSLAHYRCLSGSFERLSTRYTLGAFGDYSIMYTAPSE</sequence>
<evidence type="ECO:0000313" key="3">
    <source>
        <dbReference type="Proteomes" id="UP000054477"/>
    </source>
</evidence>